<proteinExistence type="inferred from homology"/>
<dbReference type="InterPro" id="IPR009878">
    <property type="entry name" value="Phlebovirus_G2_fusion"/>
</dbReference>
<keyword evidence="19" id="KW-1038">Host endoplasmic reticulum</keyword>
<keyword evidence="13" id="KW-0946">Virion</keyword>
<evidence type="ECO:0000256" key="23">
    <source>
        <dbReference type="SAM" id="Coils"/>
    </source>
</evidence>
<evidence type="ECO:0000259" key="25">
    <source>
        <dbReference type="Pfam" id="PF07243"/>
    </source>
</evidence>
<dbReference type="GO" id="GO:0039654">
    <property type="term" value="P:fusion of virus membrane with host endosome membrane"/>
    <property type="evidence" value="ECO:0007669"/>
    <property type="project" value="UniProtKB-KW"/>
</dbReference>
<feature type="transmembrane region" description="Helical" evidence="24">
    <location>
        <begin position="774"/>
        <end position="796"/>
    </location>
</feature>
<dbReference type="KEGG" id="vg:80550444"/>
<feature type="domain" description="Phlebovirus glycoprotein G2 C-terminal" evidence="27">
    <location>
        <begin position="1195"/>
        <end position="1356"/>
    </location>
</feature>
<keyword evidence="29" id="KW-1185">Reference proteome</keyword>
<dbReference type="GO" id="GO:0019062">
    <property type="term" value="P:virion attachment to host cell"/>
    <property type="evidence" value="ECO:0007669"/>
    <property type="project" value="UniProtKB-KW"/>
</dbReference>
<keyword evidence="14" id="KW-1043">Host membrane</keyword>
<dbReference type="Pfam" id="PF07245">
    <property type="entry name" value="Phlebovirus_G2"/>
    <property type="match status" value="1"/>
</dbReference>
<keyword evidence="9 24" id="KW-0812">Transmembrane</keyword>
<evidence type="ECO:0000256" key="14">
    <source>
        <dbReference type="ARBA" id="ARBA00022870"/>
    </source>
</evidence>
<evidence type="ECO:0000256" key="8">
    <source>
        <dbReference type="ARBA" id="ARBA00022595"/>
    </source>
</evidence>
<dbReference type="RefSeq" id="YP_010840035.1">
    <property type="nucleotide sequence ID" value="NC_078352.1"/>
</dbReference>
<comment type="similarity">
    <text evidence="22">Belongs to the phlebovirus envelope glycoprotein family.</text>
</comment>
<evidence type="ECO:0000313" key="29">
    <source>
        <dbReference type="Proteomes" id="UP000682483"/>
    </source>
</evidence>
<organism evidence="28 29">
    <name type="scientific">Kiborgoch virus</name>
    <dbReference type="NCBI Taxonomy" id="2767009"/>
    <lineage>
        <taxon>Viruses</taxon>
        <taxon>Riboviria</taxon>
        <taxon>Orthornavirae</taxon>
        <taxon>Negarnaviricota</taxon>
        <taxon>Polyploviricotina</taxon>
        <taxon>Bunyaviricetes</taxon>
        <taxon>Hareavirales</taxon>
        <taxon>Phenuiviridae</taxon>
        <taxon>Phlebovirus</taxon>
        <taxon>Phlebovirus kiborgochense</taxon>
    </lineage>
</organism>
<keyword evidence="23" id="KW-0175">Coiled coil</keyword>
<protein>
    <recommendedName>
        <fullName evidence="4">Envelopment polyprotein</fullName>
    </recommendedName>
    <alternativeName>
        <fullName evidence="21">M polyprotein</fullName>
    </alternativeName>
</protein>
<evidence type="ECO:0000256" key="13">
    <source>
        <dbReference type="ARBA" id="ARBA00022844"/>
    </source>
</evidence>
<dbReference type="InterPro" id="IPR010826">
    <property type="entry name" value="Phlebovirus_G1"/>
</dbReference>
<feature type="transmembrane region" description="Helical" evidence="24">
    <location>
        <begin position="746"/>
        <end position="767"/>
    </location>
</feature>
<dbReference type="GO" id="GO:0055036">
    <property type="term" value="C:virion membrane"/>
    <property type="evidence" value="ECO:0007669"/>
    <property type="project" value="UniProtKB-SubCell"/>
</dbReference>
<feature type="transmembrane region" description="Helical" evidence="24">
    <location>
        <begin position="1326"/>
        <end position="1352"/>
    </location>
</feature>
<keyword evidence="18" id="KW-0325">Glycoprotein</keyword>
<feature type="coiled-coil region" evidence="23">
    <location>
        <begin position="186"/>
        <end position="284"/>
    </location>
</feature>
<accession>A0A7G8PYK3</accession>
<keyword evidence="6" id="KW-1170">Fusion of virus membrane with host endosomal membrane</keyword>
<evidence type="ECO:0000256" key="3">
    <source>
        <dbReference type="ARBA" id="ARBA00004563"/>
    </source>
</evidence>
<comment type="subcellular location">
    <subcellularLocation>
        <location evidence="1">Host Golgi apparatus membrane</location>
        <topology evidence="1">Single-pass type I membrane protein</topology>
    </subcellularLocation>
    <subcellularLocation>
        <location evidence="2">Host endoplasmic reticulum membrane</location>
        <topology evidence="2">Single-pass type I membrane protein</topology>
    </subcellularLocation>
    <subcellularLocation>
        <location evidence="3">Virion membrane</location>
        <topology evidence="3">Single-pass type I membrane protein</topology>
    </subcellularLocation>
</comment>
<evidence type="ECO:0000256" key="5">
    <source>
        <dbReference type="ARBA" id="ARBA00022506"/>
    </source>
</evidence>
<dbReference type="GO" id="GO:0046718">
    <property type="term" value="P:symbiont entry into host cell"/>
    <property type="evidence" value="ECO:0007669"/>
    <property type="project" value="UniProtKB-KW"/>
</dbReference>
<evidence type="ECO:0000313" key="28">
    <source>
        <dbReference type="EMBL" id="QNJ99609.1"/>
    </source>
</evidence>
<keyword evidence="16 24" id="KW-0472">Membrane</keyword>
<keyword evidence="7" id="KW-0945">Host-virus interaction</keyword>
<evidence type="ECO:0000259" key="26">
    <source>
        <dbReference type="Pfam" id="PF07245"/>
    </source>
</evidence>
<dbReference type="GO" id="GO:0016020">
    <property type="term" value="C:membrane"/>
    <property type="evidence" value="ECO:0007669"/>
    <property type="project" value="InterPro"/>
</dbReference>
<dbReference type="Gene3D" id="2.60.98.50">
    <property type="match status" value="3"/>
</dbReference>
<keyword evidence="15 24" id="KW-1133">Transmembrane helix</keyword>
<dbReference type="Pfam" id="PF19019">
    <property type="entry name" value="Phlebo_G2_C"/>
    <property type="match status" value="1"/>
</dbReference>
<dbReference type="GO" id="GO:0044178">
    <property type="term" value="C:host cell Golgi membrane"/>
    <property type="evidence" value="ECO:0007669"/>
    <property type="project" value="UniProtKB-SubCell"/>
</dbReference>
<keyword evidence="10" id="KW-0732">Signal</keyword>
<keyword evidence="8" id="KW-1162">Viral penetration into host cytoplasm</keyword>
<evidence type="ECO:0000256" key="20">
    <source>
        <dbReference type="ARBA" id="ARBA00023296"/>
    </source>
</evidence>
<evidence type="ECO:0000256" key="24">
    <source>
        <dbReference type="SAM" id="Phobius"/>
    </source>
</evidence>
<dbReference type="InterPro" id="IPR043603">
    <property type="entry name" value="Phlebo_G2_C"/>
</dbReference>
<keyword evidence="11" id="KW-1161">Viral attachment to host cell</keyword>
<dbReference type="GO" id="GO:0044167">
    <property type="term" value="C:host cell endoplasmic reticulum membrane"/>
    <property type="evidence" value="ECO:0007669"/>
    <property type="project" value="UniProtKB-SubCell"/>
</dbReference>
<keyword evidence="5" id="KW-1168">Fusion of virus membrane with host membrane</keyword>
<dbReference type="EMBL" id="MT270832">
    <property type="protein sequence ID" value="QNJ99609.1"/>
    <property type="molecule type" value="Genomic_RNA"/>
</dbReference>
<name>A0A7G8PYK3_9VIRU</name>
<keyword evidence="17" id="KW-1015">Disulfide bond</keyword>
<evidence type="ECO:0000259" key="27">
    <source>
        <dbReference type="Pfam" id="PF19019"/>
    </source>
</evidence>
<dbReference type="Proteomes" id="UP000682483">
    <property type="component" value="Genome"/>
</dbReference>
<keyword evidence="20" id="KW-1160">Virus entry into host cell</keyword>
<dbReference type="GeneID" id="80550444"/>
<evidence type="ECO:0000256" key="6">
    <source>
        <dbReference type="ARBA" id="ARBA00022510"/>
    </source>
</evidence>
<evidence type="ECO:0000256" key="11">
    <source>
        <dbReference type="ARBA" id="ARBA00022804"/>
    </source>
</evidence>
<evidence type="ECO:0000256" key="16">
    <source>
        <dbReference type="ARBA" id="ARBA00023136"/>
    </source>
</evidence>
<evidence type="ECO:0000256" key="4">
    <source>
        <dbReference type="ARBA" id="ARBA00015294"/>
    </source>
</evidence>
<gene>
    <name evidence="28" type="primary">GPC</name>
</gene>
<feature type="domain" description="Phlebovirus glycoprotein G2 fusion" evidence="26">
    <location>
        <begin position="859"/>
        <end position="1178"/>
    </location>
</feature>
<keyword evidence="12" id="KW-1040">Host Golgi apparatus</keyword>
<evidence type="ECO:0000256" key="12">
    <source>
        <dbReference type="ARBA" id="ARBA00022812"/>
    </source>
</evidence>
<evidence type="ECO:0000256" key="15">
    <source>
        <dbReference type="ARBA" id="ARBA00022989"/>
    </source>
</evidence>
<feature type="domain" description="Phlebovirus glycoprotein G1" evidence="25">
    <location>
        <begin position="328"/>
        <end position="856"/>
    </location>
</feature>
<sequence length="1362" mass="151743">MLYTKVLITSCLVQQVFSKFLILSELRGSTREPVCLSSSTDFGQLIDMWDKISKEVGIQFGTCVMGTLETRNCSLDLMSNYVATVHASTFGVGAMMVTRDESKRVEVLNDMIPDSLDSGFYNCSVFEKEPFWRQFLNKTMTSTTTSTTTTPKPQWPKPSIQNPIKLPPQPGLLSVVPQPQDFSAKIKSLNEDLTSVRKALEREKENHRLVIDESRKKMRELEDNLRGQWEEEKARKDILAKTLEREAFLKKEAEEKAHELDKALKESRREFGTYKENARQERERERLRTTTTTTTTLRPTTTTKATLIITSLLAASVATVEIENLETNHIMNRPGTGAYSVSDNGMTEATCLLKYGERCMSWEYQVDPLVYPFFMSNYEKYSVLEAAHDASPIITKESAVCILSNTSGGTKACAREANYIKKHCSNDMRAYFMINLVGKLLTVGCNENHILSEDCNFCVPKAKGSQTIFKPIQDAVCQKDSAEANVVVRYSKDVCAIGPTRIKTCNKGVSKHERMGFVILNNKKIYVEEMRMRSRQEYHQDQFMCFKIKDGSGNPAKFERVDVTKCKGFGNPGSLRCNGDEYYCNKYPCDTGNPEATCSLRKHSAIIEVNIGGVWVKPKCVGYEMVLVKRTSVKSEDISTKECTTCLWDCGKGEITIKTHGPKIVYATACSHGTCRNIVQKPSTFVHLLYPGNSEIIGGKIGIHMTEESSPSNLHLEINCEPKDSCDVSDCIFCAHGLLNYQCHSLISALIISTMCAGLISLIIFLLSKARKLMSLIIPTLAVPIKWGSLFVMWVVKKWKNRVRGVINATNNAIGWEGRERNIERVERGLANGIGYNQVARYTFYGASILSLITVVSSCSENVIADSKIMQCVGSTSKTTCKATGTLVMKLGPIGSESCLLLKGLRENEKQFISVKTESSELVCHEGESYWTSLYSPVCLSSRRCHLMGDCRGDTCLSWKANKTSAEFAGRTHLSVINENKCFEQSGGMGYGCFNINPSCLYVHTYLRSVYKNGFRIFRCVNWSHRVRLTITTHGKKFQMVLAAMSTQPADWGSIGLILDSESITGTNAYTFMRHGSGAYAIIDDPYSPEPRKGFLGEVRCPTEEAAVKASSTCKVAPALVEYQPELDTVECITNMIDPMTLFNRGSLPQVREGKTFTQSIEKNSIQAMTTGEIRASIRMVLDEYEVEFLNTPTDCDATFVNITGCYSCDEGARVCVQVKATADSIFHFLNKDLDMNLLYKVGTTQKVYCSTFHFSKPVISIEGSYDCGSSAKPMMIKGTLVAIAPHDDKTTQGGSSIVINPKRGSLDFFGWLSGFASWFGGPLKAILTVIGFLIAGLILLMTILFTIKFGVMQLMKRKKLV</sequence>
<evidence type="ECO:0000256" key="22">
    <source>
        <dbReference type="ARBA" id="ARBA00033745"/>
    </source>
</evidence>
<evidence type="ECO:0000256" key="10">
    <source>
        <dbReference type="ARBA" id="ARBA00022729"/>
    </source>
</evidence>
<evidence type="ECO:0000256" key="17">
    <source>
        <dbReference type="ARBA" id="ARBA00023157"/>
    </source>
</evidence>
<evidence type="ECO:0000256" key="18">
    <source>
        <dbReference type="ARBA" id="ARBA00023180"/>
    </source>
</evidence>
<evidence type="ECO:0000256" key="1">
    <source>
        <dbReference type="ARBA" id="ARBA00004244"/>
    </source>
</evidence>
<evidence type="ECO:0000256" key="21">
    <source>
        <dbReference type="ARBA" id="ARBA00031199"/>
    </source>
</evidence>
<evidence type="ECO:0000256" key="9">
    <source>
        <dbReference type="ARBA" id="ARBA00022692"/>
    </source>
</evidence>
<evidence type="ECO:0000256" key="2">
    <source>
        <dbReference type="ARBA" id="ARBA00004482"/>
    </source>
</evidence>
<reference evidence="29" key="1">
    <citation type="journal article" date="2020" name="MSphere">
        <title>Insights into the evolutionary origin of Mediterranean sandfly fever viruses.</title>
        <authorList>
            <person name="Marklewitz M."/>
            <person name="Tchouassi D.P."/>
            <person name="Hieke C."/>
            <person name="Heyde V."/>
            <person name="Torto B."/>
            <person name="Sang R."/>
            <person name="Junglen S."/>
        </authorList>
    </citation>
    <scope>NUCLEOTIDE SEQUENCE [LARGE SCALE GENOMIC DNA]</scope>
    <source>
        <strain evidence="29">SSP39-KE-2016</strain>
    </source>
</reference>
<evidence type="ECO:0000256" key="19">
    <source>
        <dbReference type="ARBA" id="ARBA00023184"/>
    </source>
</evidence>
<evidence type="ECO:0000256" key="7">
    <source>
        <dbReference type="ARBA" id="ARBA00022581"/>
    </source>
</evidence>
<dbReference type="Gene3D" id="2.60.40.3770">
    <property type="match status" value="1"/>
</dbReference>
<dbReference type="Pfam" id="PF07243">
    <property type="entry name" value="Phlebovirus_G1"/>
    <property type="match status" value="1"/>
</dbReference>